<dbReference type="PRINTS" id="PR00606">
    <property type="entry name" value="CYTCHROMECID"/>
</dbReference>
<dbReference type="InterPro" id="IPR009056">
    <property type="entry name" value="Cyt_c-like_dom"/>
</dbReference>
<comment type="PTM">
    <text evidence="8">Binds 1 heme c group covalently per subunit.</text>
</comment>
<feature type="binding site" description="covalent" evidence="8">
    <location>
        <position position="101"/>
    </location>
    <ligand>
        <name>heme c</name>
        <dbReference type="ChEBI" id="CHEBI:61717"/>
    </ligand>
</feature>
<evidence type="ECO:0000259" key="10">
    <source>
        <dbReference type="PROSITE" id="PS51007"/>
    </source>
</evidence>
<proteinExistence type="predicted"/>
<dbReference type="GO" id="GO:0009055">
    <property type="term" value="F:electron transfer activity"/>
    <property type="evidence" value="ECO:0007669"/>
    <property type="project" value="InterPro"/>
</dbReference>
<feature type="region of interest" description="Disordered" evidence="9">
    <location>
        <begin position="16"/>
        <end position="40"/>
    </location>
</feature>
<organism evidence="11 12">
    <name type="scientific">Solemya velesiana gill symbiont</name>
    <dbReference type="NCBI Taxonomy" id="1918948"/>
    <lineage>
        <taxon>Bacteria</taxon>
        <taxon>Pseudomonadati</taxon>
        <taxon>Pseudomonadota</taxon>
        <taxon>Gammaproteobacteria</taxon>
        <taxon>sulfur-oxidizing symbionts</taxon>
    </lineage>
</organism>
<gene>
    <name evidence="11" type="ORF">BOW51_02785</name>
</gene>
<evidence type="ECO:0000256" key="2">
    <source>
        <dbReference type="ARBA" id="ARBA00022448"/>
    </source>
</evidence>
<protein>
    <recommendedName>
        <fullName evidence="1">Cytochrome c-551</fullName>
    </recommendedName>
    <alternativeName>
        <fullName evidence="7">Cytochrome c551</fullName>
    </alternativeName>
</protein>
<dbReference type="Pfam" id="PF00034">
    <property type="entry name" value="Cytochrom_C"/>
    <property type="match status" value="1"/>
</dbReference>
<keyword evidence="12" id="KW-1185">Reference proteome</keyword>
<evidence type="ECO:0000256" key="1">
    <source>
        <dbReference type="ARBA" id="ARBA00021020"/>
    </source>
</evidence>
<dbReference type="EMBL" id="MPRJ01000012">
    <property type="protein sequence ID" value="OOZ37352.1"/>
    <property type="molecule type" value="Genomic_DNA"/>
</dbReference>
<keyword evidence="2" id="KW-0813">Transport</keyword>
<evidence type="ECO:0000256" key="3">
    <source>
        <dbReference type="ARBA" id="ARBA00022617"/>
    </source>
</evidence>
<dbReference type="GO" id="GO:0020037">
    <property type="term" value="F:heme binding"/>
    <property type="evidence" value="ECO:0007669"/>
    <property type="project" value="InterPro"/>
</dbReference>
<dbReference type="SUPFAM" id="SSF46626">
    <property type="entry name" value="Cytochrome c"/>
    <property type="match status" value="1"/>
</dbReference>
<evidence type="ECO:0000256" key="5">
    <source>
        <dbReference type="ARBA" id="ARBA00022982"/>
    </source>
</evidence>
<dbReference type="AlphaFoldDB" id="A0A1T2KX04"/>
<reference evidence="11 12" key="1">
    <citation type="submission" date="2016-11" db="EMBL/GenBank/DDBJ databases">
        <title>Mixed transmission modes and dynamic genome evolution in an obligate animal-bacterial symbiosis.</title>
        <authorList>
            <person name="Russell S.L."/>
            <person name="Corbett-Detig R.B."/>
            <person name="Cavanaugh C.M."/>
        </authorList>
    </citation>
    <scope>NUCLEOTIDE SEQUENCE [LARGE SCALE GENOMIC DNA]</scope>
    <source>
        <strain evidence="11">Se-Cadez</strain>
    </source>
</reference>
<feature type="binding site" description="covalent" evidence="8">
    <location>
        <position position="56"/>
    </location>
    <ligand>
        <name>heme c</name>
        <dbReference type="ChEBI" id="CHEBI:61717"/>
    </ligand>
</feature>
<name>A0A1T2KX04_9GAMM</name>
<keyword evidence="6 8" id="KW-0408">Iron</keyword>
<keyword evidence="5" id="KW-0249">Electron transport</keyword>
<feature type="compositionally biased region" description="Low complexity" evidence="9">
    <location>
        <begin position="20"/>
        <end position="40"/>
    </location>
</feature>
<evidence type="ECO:0000256" key="4">
    <source>
        <dbReference type="ARBA" id="ARBA00022723"/>
    </source>
</evidence>
<sequence>MVERIKPVGTVVVEGEEKAAAPAPAAEAPAAPAPAAAPAGGDAQAIAQAKGCLACHQVAVKVVGPSYTDVAAKYKSDANAVDTLVAKVKAGGVGTWGQIPMPPQAHVPEADIRTVVEWIMTM</sequence>
<feature type="binding site" description="covalent" evidence="8">
    <location>
        <position position="52"/>
    </location>
    <ligand>
        <name>heme c</name>
        <dbReference type="ChEBI" id="CHEBI:61717"/>
    </ligand>
</feature>
<dbReference type="PROSITE" id="PS51007">
    <property type="entry name" value="CYTC"/>
    <property type="match status" value="1"/>
</dbReference>
<evidence type="ECO:0000256" key="9">
    <source>
        <dbReference type="SAM" id="MobiDB-lite"/>
    </source>
</evidence>
<dbReference type="GO" id="GO:0005506">
    <property type="term" value="F:iron ion binding"/>
    <property type="evidence" value="ECO:0007669"/>
    <property type="project" value="InterPro"/>
</dbReference>
<evidence type="ECO:0000256" key="6">
    <source>
        <dbReference type="ARBA" id="ARBA00023004"/>
    </source>
</evidence>
<evidence type="ECO:0000313" key="11">
    <source>
        <dbReference type="EMBL" id="OOZ37352.1"/>
    </source>
</evidence>
<dbReference type="InterPro" id="IPR036909">
    <property type="entry name" value="Cyt_c-like_dom_sf"/>
</dbReference>
<evidence type="ECO:0000256" key="8">
    <source>
        <dbReference type="PIRSR" id="PIRSR602324-1"/>
    </source>
</evidence>
<dbReference type="Gene3D" id="1.10.760.10">
    <property type="entry name" value="Cytochrome c-like domain"/>
    <property type="match status" value="1"/>
</dbReference>
<evidence type="ECO:0000313" key="12">
    <source>
        <dbReference type="Proteomes" id="UP000190896"/>
    </source>
</evidence>
<evidence type="ECO:0000256" key="7">
    <source>
        <dbReference type="ARBA" id="ARBA00031244"/>
    </source>
</evidence>
<feature type="domain" description="Cytochrome c" evidence="10">
    <location>
        <begin position="35"/>
        <end position="122"/>
    </location>
</feature>
<comment type="caution">
    <text evidence="11">The sequence shown here is derived from an EMBL/GenBank/DDBJ whole genome shotgun (WGS) entry which is preliminary data.</text>
</comment>
<keyword evidence="3 8" id="KW-0349">Heme</keyword>
<keyword evidence="4 8" id="KW-0479">Metal-binding</keyword>
<dbReference type="InterPro" id="IPR002324">
    <property type="entry name" value="Cyt_c_ID"/>
</dbReference>
<dbReference type="Proteomes" id="UP000190896">
    <property type="component" value="Unassembled WGS sequence"/>
</dbReference>
<accession>A0A1T2KX04</accession>